<evidence type="ECO:0000313" key="5">
    <source>
        <dbReference type="Proteomes" id="UP000799778"/>
    </source>
</evidence>
<protein>
    <recommendedName>
        <fullName evidence="3">Zn(2)-C6 fungal-type domain-containing protein</fullName>
    </recommendedName>
</protein>
<feature type="compositionally biased region" description="Low complexity" evidence="2">
    <location>
        <begin position="74"/>
        <end position="95"/>
    </location>
</feature>
<dbReference type="Proteomes" id="UP000799778">
    <property type="component" value="Unassembled WGS sequence"/>
</dbReference>
<dbReference type="EMBL" id="ML978067">
    <property type="protein sequence ID" value="KAF2020150.1"/>
    <property type="molecule type" value="Genomic_DNA"/>
</dbReference>
<dbReference type="GeneID" id="54278449"/>
<evidence type="ECO:0000256" key="2">
    <source>
        <dbReference type="SAM" id="MobiDB-lite"/>
    </source>
</evidence>
<dbReference type="AlphaFoldDB" id="A0A6A5Y5V3"/>
<dbReference type="InterPro" id="IPR036864">
    <property type="entry name" value="Zn2-C6_fun-type_DNA-bd_sf"/>
</dbReference>
<feature type="domain" description="Zn(2)-C6 fungal-type" evidence="3">
    <location>
        <begin position="10"/>
        <end position="38"/>
    </location>
</feature>
<evidence type="ECO:0000313" key="4">
    <source>
        <dbReference type="EMBL" id="KAF2020150.1"/>
    </source>
</evidence>
<organism evidence="4 5">
    <name type="scientific">Aaosphaeria arxii CBS 175.79</name>
    <dbReference type="NCBI Taxonomy" id="1450172"/>
    <lineage>
        <taxon>Eukaryota</taxon>
        <taxon>Fungi</taxon>
        <taxon>Dikarya</taxon>
        <taxon>Ascomycota</taxon>
        <taxon>Pezizomycotina</taxon>
        <taxon>Dothideomycetes</taxon>
        <taxon>Pleosporomycetidae</taxon>
        <taxon>Pleosporales</taxon>
        <taxon>Pleosporales incertae sedis</taxon>
        <taxon>Aaosphaeria</taxon>
    </lineage>
</organism>
<dbReference type="PROSITE" id="PS50048">
    <property type="entry name" value="ZN2_CY6_FUNGAL_2"/>
    <property type="match status" value="1"/>
</dbReference>
<dbReference type="Pfam" id="PF00172">
    <property type="entry name" value="Zn_clus"/>
    <property type="match status" value="1"/>
</dbReference>
<dbReference type="RefSeq" id="XP_033388489.1">
    <property type="nucleotide sequence ID" value="XM_033521052.1"/>
</dbReference>
<dbReference type="Gene3D" id="4.10.240.10">
    <property type="entry name" value="Zn(2)-C6 fungal-type DNA-binding domain"/>
    <property type="match status" value="1"/>
</dbReference>
<evidence type="ECO:0000259" key="3">
    <source>
        <dbReference type="PROSITE" id="PS50048"/>
    </source>
</evidence>
<dbReference type="GO" id="GO:0008270">
    <property type="term" value="F:zinc ion binding"/>
    <property type="evidence" value="ECO:0007669"/>
    <property type="project" value="InterPro"/>
</dbReference>
<dbReference type="InterPro" id="IPR001138">
    <property type="entry name" value="Zn2Cys6_DnaBD"/>
</dbReference>
<dbReference type="PROSITE" id="PS00463">
    <property type="entry name" value="ZN2_CY6_FUNGAL_1"/>
    <property type="match status" value="1"/>
</dbReference>
<proteinExistence type="predicted"/>
<reference evidence="4" key="1">
    <citation type="journal article" date="2020" name="Stud. Mycol.">
        <title>101 Dothideomycetes genomes: a test case for predicting lifestyles and emergence of pathogens.</title>
        <authorList>
            <person name="Haridas S."/>
            <person name="Albert R."/>
            <person name="Binder M."/>
            <person name="Bloem J."/>
            <person name="Labutti K."/>
            <person name="Salamov A."/>
            <person name="Andreopoulos B."/>
            <person name="Baker S."/>
            <person name="Barry K."/>
            <person name="Bills G."/>
            <person name="Bluhm B."/>
            <person name="Cannon C."/>
            <person name="Castanera R."/>
            <person name="Culley D."/>
            <person name="Daum C."/>
            <person name="Ezra D."/>
            <person name="Gonzalez J."/>
            <person name="Henrissat B."/>
            <person name="Kuo A."/>
            <person name="Liang C."/>
            <person name="Lipzen A."/>
            <person name="Lutzoni F."/>
            <person name="Magnuson J."/>
            <person name="Mondo S."/>
            <person name="Nolan M."/>
            <person name="Ohm R."/>
            <person name="Pangilinan J."/>
            <person name="Park H.-J."/>
            <person name="Ramirez L."/>
            <person name="Alfaro M."/>
            <person name="Sun H."/>
            <person name="Tritt A."/>
            <person name="Yoshinaga Y."/>
            <person name="Zwiers L.-H."/>
            <person name="Turgeon B."/>
            <person name="Goodwin S."/>
            <person name="Spatafora J."/>
            <person name="Crous P."/>
            <person name="Grigoriev I."/>
        </authorList>
    </citation>
    <scope>NUCLEOTIDE SEQUENCE</scope>
    <source>
        <strain evidence="4">CBS 175.79</strain>
    </source>
</reference>
<feature type="region of interest" description="Disordered" evidence="2">
    <location>
        <begin position="63"/>
        <end position="98"/>
    </location>
</feature>
<dbReference type="OrthoDB" id="5429770at2759"/>
<accession>A0A6A5Y5V3</accession>
<gene>
    <name evidence="4" type="ORF">BU24DRAFT_134378</name>
</gene>
<dbReference type="SMART" id="SM00066">
    <property type="entry name" value="GAL4"/>
    <property type="match status" value="1"/>
</dbReference>
<keyword evidence="1" id="KW-0539">Nucleus</keyword>
<evidence type="ECO:0000256" key="1">
    <source>
        <dbReference type="ARBA" id="ARBA00023242"/>
    </source>
</evidence>
<dbReference type="GO" id="GO:0000981">
    <property type="term" value="F:DNA-binding transcription factor activity, RNA polymerase II-specific"/>
    <property type="evidence" value="ECO:0007669"/>
    <property type="project" value="InterPro"/>
</dbReference>
<feature type="compositionally biased region" description="Basic and acidic residues" evidence="2">
    <location>
        <begin position="63"/>
        <end position="73"/>
    </location>
</feature>
<dbReference type="SUPFAM" id="SSF57701">
    <property type="entry name" value="Zn2/Cys6 DNA-binding domain"/>
    <property type="match status" value="1"/>
</dbReference>
<dbReference type="PANTHER" id="PTHR38791">
    <property type="entry name" value="ZN(II)2CYS6 TRANSCRIPTION FACTOR (EUROFUNG)-RELATED-RELATED"/>
    <property type="match status" value="1"/>
</dbReference>
<sequence length="494" mass="55168">MVYRGKPSAGCHSCRRRRIKCDGKPEGCSQCSKISIECPGYRNLDDLLWRSENATTVRKAKASYDKIAKRENRSTSSSPNYSTTSSSSSHSSPGSQDLVPVNSHVTLSLEDFGVINFMSSYVPGSHFDYLPKLYSNSAEGSPLRSVVQAAALASFSRDTDDLSLMETARSHYANALTRTNANLRNPALATEDQTLVSVLLLSLFEAMVWDGVQELNNWTTHIMGALSILKLRGQKQFETELGWRLFQQVGNNIRSSCIQNRSRIPPDLRALFAEAKQQLKEDDPRMMLEPLLAELTELSADIKEDALPVPEVLQAAMMLDYRFTILMQLIPDYKLEDSRTKYPEAFGDTVYEYPTLLASQFWSSCRMIRVLLNEIIHGYTPHEPTMTDAAKESLQTQAANTVERMGLDICASVPPILKLSPSSGTYKASANSLLWPLSVVRSASLTPAPVSEYASKWLQYLGDELKLAPIRKALENKDRRLESLSDGLHIFYLT</sequence>
<keyword evidence="5" id="KW-1185">Reference proteome</keyword>
<name>A0A6A5Y5V3_9PLEO</name>
<dbReference type="CDD" id="cd00067">
    <property type="entry name" value="GAL4"/>
    <property type="match status" value="1"/>
</dbReference>
<dbReference type="InterPro" id="IPR053175">
    <property type="entry name" value="DHMBA_Reg_Transcription_Factor"/>
</dbReference>